<name>A0A3M8AID0_9BACL</name>
<dbReference type="InterPro" id="IPR004839">
    <property type="entry name" value="Aminotransferase_I/II_large"/>
</dbReference>
<dbReference type="Gene3D" id="3.40.640.10">
    <property type="entry name" value="Type I PLP-dependent aspartate aminotransferase-like (Major domain)"/>
    <property type="match status" value="1"/>
</dbReference>
<organism evidence="11 12">
    <name type="scientific">Brevibacillus agri</name>
    <dbReference type="NCBI Taxonomy" id="51101"/>
    <lineage>
        <taxon>Bacteria</taxon>
        <taxon>Bacillati</taxon>
        <taxon>Bacillota</taxon>
        <taxon>Bacilli</taxon>
        <taxon>Bacillales</taxon>
        <taxon>Paenibacillaceae</taxon>
        <taxon>Brevibacillus</taxon>
    </lineage>
</organism>
<evidence type="ECO:0000259" key="9">
    <source>
        <dbReference type="PROSITE" id="PS50949"/>
    </source>
</evidence>
<evidence type="ECO:0000313" key="10">
    <source>
        <dbReference type="EMBL" id="GED25106.1"/>
    </source>
</evidence>
<dbReference type="CDD" id="cd07377">
    <property type="entry name" value="WHTH_GntR"/>
    <property type="match status" value="1"/>
</dbReference>
<dbReference type="CDD" id="cd00609">
    <property type="entry name" value="AAT_like"/>
    <property type="match status" value="1"/>
</dbReference>
<evidence type="ECO:0000313" key="11">
    <source>
        <dbReference type="EMBL" id="RNB50996.1"/>
    </source>
</evidence>
<protein>
    <submittedName>
        <fullName evidence="11">PLP-dependent aminotransferase family protein</fullName>
    </submittedName>
    <submittedName>
        <fullName evidence="10">Transcriptional regulator</fullName>
    </submittedName>
</protein>
<dbReference type="PANTHER" id="PTHR46577:SF2">
    <property type="entry name" value="TRANSCRIPTIONAL REGULATORY PROTEIN"/>
    <property type="match status" value="1"/>
</dbReference>
<evidence type="ECO:0000256" key="6">
    <source>
        <dbReference type="ARBA" id="ARBA00023015"/>
    </source>
</evidence>
<dbReference type="InterPro" id="IPR036388">
    <property type="entry name" value="WH-like_DNA-bd_sf"/>
</dbReference>
<dbReference type="GO" id="GO:0030170">
    <property type="term" value="F:pyridoxal phosphate binding"/>
    <property type="evidence" value="ECO:0007669"/>
    <property type="project" value="InterPro"/>
</dbReference>
<evidence type="ECO:0000256" key="8">
    <source>
        <dbReference type="ARBA" id="ARBA00023163"/>
    </source>
</evidence>
<dbReference type="FunFam" id="1.10.10.10:FF:000079">
    <property type="entry name" value="GntR family transcriptional regulator"/>
    <property type="match status" value="1"/>
</dbReference>
<keyword evidence="5" id="KW-0663">Pyridoxal phosphate</keyword>
<dbReference type="GO" id="GO:0003677">
    <property type="term" value="F:DNA binding"/>
    <property type="evidence" value="ECO:0007669"/>
    <property type="project" value="UniProtKB-KW"/>
</dbReference>
<reference evidence="11 12" key="1">
    <citation type="submission" date="2018-10" db="EMBL/GenBank/DDBJ databases">
        <title>Phylogenomics of Brevibacillus.</title>
        <authorList>
            <person name="Dunlap C."/>
        </authorList>
    </citation>
    <scope>NUCLEOTIDE SEQUENCE [LARGE SCALE GENOMIC DNA]</scope>
    <source>
        <strain evidence="11 12">NRRL NRS 1219</strain>
    </source>
</reference>
<evidence type="ECO:0000256" key="4">
    <source>
        <dbReference type="ARBA" id="ARBA00022679"/>
    </source>
</evidence>
<dbReference type="InterPro" id="IPR015421">
    <property type="entry name" value="PyrdxlP-dep_Trfase_major"/>
</dbReference>
<feature type="domain" description="HTH gntR-type" evidence="9">
    <location>
        <begin position="11"/>
        <end position="79"/>
    </location>
</feature>
<keyword evidence="7" id="KW-0238">DNA-binding</keyword>
<dbReference type="InterPro" id="IPR051446">
    <property type="entry name" value="HTH_trans_reg/aminotransferase"/>
</dbReference>
<dbReference type="SMART" id="SM00345">
    <property type="entry name" value="HTH_GNTR"/>
    <property type="match status" value="1"/>
</dbReference>
<dbReference type="Proteomes" id="UP000276178">
    <property type="component" value="Unassembled WGS sequence"/>
</dbReference>
<dbReference type="Pfam" id="PF00392">
    <property type="entry name" value="GntR"/>
    <property type="match status" value="1"/>
</dbReference>
<keyword evidence="4 11" id="KW-0808">Transferase</keyword>
<keyword evidence="6" id="KW-0805">Transcription regulation</keyword>
<evidence type="ECO:0000313" key="12">
    <source>
        <dbReference type="Proteomes" id="UP000276178"/>
    </source>
</evidence>
<keyword evidence="13" id="KW-1185">Reference proteome</keyword>
<dbReference type="EMBL" id="BJOD01000010">
    <property type="protein sequence ID" value="GED25106.1"/>
    <property type="molecule type" value="Genomic_DNA"/>
</dbReference>
<dbReference type="SUPFAM" id="SSF46785">
    <property type="entry name" value="Winged helix' DNA-binding domain"/>
    <property type="match status" value="1"/>
</dbReference>
<dbReference type="GO" id="GO:0003700">
    <property type="term" value="F:DNA-binding transcription factor activity"/>
    <property type="evidence" value="ECO:0007669"/>
    <property type="project" value="InterPro"/>
</dbReference>
<dbReference type="RefSeq" id="WP_005831633.1">
    <property type="nucleotide sequence ID" value="NZ_BJOD01000010.1"/>
</dbReference>
<dbReference type="PANTHER" id="PTHR46577">
    <property type="entry name" value="HTH-TYPE TRANSCRIPTIONAL REGULATORY PROTEIN GABR"/>
    <property type="match status" value="1"/>
</dbReference>
<dbReference type="InterPro" id="IPR036390">
    <property type="entry name" value="WH_DNA-bd_sf"/>
</dbReference>
<evidence type="ECO:0000256" key="7">
    <source>
        <dbReference type="ARBA" id="ARBA00023125"/>
    </source>
</evidence>
<dbReference type="PROSITE" id="PS50949">
    <property type="entry name" value="HTH_GNTR"/>
    <property type="match status" value="1"/>
</dbReference>
<evidence type="ECO:0000256" key="2">
    <source>
        <dbReference type="ARBA" id="ARBA00005384"/>
    </source>
</evidence>
<dbReference type="SUPFAM" id="SSF53383">
    <property type="entry name" value="PLP-dependent transferases"/>
    <property type="match status" value="1"/>
</dbReference>
<dbReference type="InterPro" id="IPR000524">
    <property type="entry name" value="Tscrpt_reg_HTH_GntR"/>
</dbReference>
<comment type="cofactor">
    <cofactor evidence="1">
        <name>pyridoxal 5'-phosphate</name>
        <dbReference type="ChEBI" id="CHEBI:597326"/>
    </cofactor>
</comment>
<sequence>MDDKTTGTKTKPLYKQIAEQIEQRISSGEFGPGSSLPSERSLAKELGVNRSTIVAAYDELQAAGIVERRQGSGTLVSQDIWGLARTRVPNWRHLTETGSFRPNLPLIRKIRRETQENELIDLASGELSPDLVPRDTLRQLISPDDFPAHLGYEHPQGNWSLRETLGRHMQEWRSIEAPATSIMITSGAQQALHLVVQCLLKPGDAVAIETPSYCHSLPLFHSAGLRTFSLPVERHGIDPNQLAELHRKHRIKMVFLNPNFQNPTGTLLSLARRKQLLAFSAENGIPIIEDDPYSLTAFSKEPIPTLKSLDKHGTVLYISSLTKIVASGLRIGWIVGPQTVIERLADAKQQFDFGHSIFPQWLADRFLASAEFARHVDRLRTQLALRHDQLFFSLQETFGEQVDMAGAQGGIHLWCRFAGTWSEQQLLTEAVKRGVVFVPGHLFGAAPGHVRFTFGRASLGQIPAAVERFAEAFTASG</sequence>
<dbReference type="Proteomes" id="UP000317180">
    <property type="component" value="Unassembled WGS sequence"/>
</dbReference>
<comment type="caution">
    <text evidence="11">The sequence shown here is derived from an EMBL/GenBank/DDBJ whole genome shotgun (WGS) entry which is preliminary data.</text>
</comment>
<accession>A0A3M8AID0</accession>
<dbReference type="GeneID" id="82810461"/>
<dbReference type="OrthoDB" id="9802601at2"/>
<dbReference type="Gene3D" id="1.10.10.10">
    <property type="entry name" value="Winged helix-like DNA-binding domain superfamily/Winged helix DNA-binding domain"/>
    <property type="match status" value="1"/>
</dbReference>
<evidence type="ECO:0000256" key="3">
    <source>
        <dbReference type="ARBA" id="ARBA00022576"/>
    </source>
</evidence>
<reference evidence="10 13" key="2">
    <citation type="submission" date="2019-06" db="EMBL/GenBank/DDBJ databases">
        <title>Whole genome shotgun sequence of Brevibacillus agri NBRC 15538.</title>
        <authorList>
            <person name="Hosoyama A."/>
            <person name="Uohara A."/>
            <person name="Ohji S."/>
            <person name="Ichikawa N."/>
        </authorList>
    </citation>
    <scope>NUCLEOTIDE SEQUENCE [LARGE SCALE GENOMIC DNA]</scope>
    <source>
        <strain evidence="10 13">NBRC 15538</strain>
    </source>
</reference>
<dbReference type="EMBL" id="RHHN01000066">
    <property type="protein sequence ID" value="RNB50996.1"/>
    <property type="molecule type" value="Genomic_DNA"/>
</dbReference>
<dbReference type="AlphaFoldDB" id="A0A3M8AID0"/>
<evidence type="ECO:0000256" key="5">
    <source>
        <dbReference type="ARBA" id="ARBA00022898"/>
    </source>
</evidence>
<evidence type="ECO:0000256" key="1">
    <source>
        <dbReference type="ARBA" id="ARBA00001933"/>
    </source>
</evidence>
<keyword evidence="3 11" id="KW-0032">Aminotransferase</keyword>
<dbReference type="FunFam" id="3.40.640.10:FF:000023">
    <property type="entry name" value="Transcriptional regulator, GntR family"/>
    <property type="match status" value="1"/>
</dbReference>
<keyword evidence="8" id="KW-0804">Transcription</keyword>
<comment type="similarity">
    <text evidence="2">In the C-terminal section; belongs to the class-I pyridoxal-phosphate-dependent aminotransferase family.</text>
</comment>
<dbReference type="PRINTS" id="PR00035">
    <property type="entry name" value="HTHGNTR"/>
</dbReference>
<evidence type="ECO:0000313" key="13">
    <source>
        <dbReference type="Proteomes" id="UP000317180"/>
    </source>
</evidence>
<dbReference type="Pfam" id="PF00155">
    <property type="entry name" value="Aminotran_1_2"/>
    <property type="match status" value="1"/>
</dbReference>
<gene>
    <name evidence="10" type="ORF">BAG01nite_12080</name>
    <name evidence="11" type="ORF">EB820_20905</name>
</gene>
<dbReference type="GO" id="GO:0008483">
    <property type="term" value="F:transaminase activity"/>
    <property type="evidence" value="ECO:0007669"/>
    <property type="project" value="UniProtKB-KW"/>
</dbReference>
<proteinExistence type="inferred from homology"/>
<dbReference type="InterPro" id="IPR015424">
    <property type="entry name" value="PyrdxlP-dep_Trfase"/>
</dbReference>